<reference evidence="3" key="1">
    <citation type="submission" date="2016-04" db="EMBL/GenBank/DDBJ databases">
        <authorList>
            <person name="Evans L.H."/>
            <person name="Alamgir A."/>
            <person name="Owens N."/>
            <person name="Weber N.D."/>
            <person name="Virtaneva K."/>
            <person name="Barbian K."/>
            <person name="Babar A."/>
            <person name="Rosenke K."/>
        </authorList>
    </citation>
    <scope>NUCLEOTIDE SEQUENCE</scope>
    <source>
        <strain evidence="3">86</strain>
    </source>
</reference>
<dbReference type="Gene3D" id="2.40.128.130">
    <property type="entry name" value="Autotransporter beta-domain"/>
    <property type="match status" value="1"/>
</dbReference>
<evidence type="ECO:0000259" key="2">
    <source>
        <dbReference type="PROSITE" id="PS51208"/>
    </source>
</evidence>
<organism evidence="3">
    <name type="scientific">uncultured delta proteobacterium</name>
    <dbReference type="NCBI Taxonomy" id="34034"/>
    <lineage>
        <taxon>Bacteria</taxon>
        <taxon>Deltaproteobacteria</taxon>
        <taxon>environmental samples</taxon>
    </lineage>
</organism>
<evidence type="ECO:0000256" key="1">
    <source>
        <dbReference type="SAM" id="SignalP"/>
    </source>
</evidence>
<sequence length="672" mass="68400">MKPRVLLSSLVLCCLISLCLPAAPALSAPLTIQGGNGVDGTIGGVGLDGADNTPAADSGTSFDSISVIGGNGGNGGGGNRGGKGGNASQTLNAATVGTGSITVRGGDGGNTGTTPVLPPPYAGDEGGNATLTFSAGTTVTSTGPVYVYSGVDGAAGSWAGLPTLKVLGTLVAPSVTVENAAGDVSVSINTLDVSGQDTTLTSIGLTTSGNFSIINANLSGGRLLTIDNSAGAMVVQNLNVTGQGRLFVADGTKTSIDTLNANGANLTFVLPSTLQAGDTVAKALTANLTGTNIGLDYQTVRPNLAVGQGFTLLDATALTTDITTLTVQTPNGDIYTLNVSGNQLLAALSALSPTGPQYERLKAYAEGRAASLAFVNQGADLILNQGFGSALGVTSGPGFQFAPFAAASGGWSRYNTGSHVDVSGASMLAGLAIGNDAGPGRLTAGLFFEGGWGSYNSYNSFSNYASVDGDGDTNYYGGGILGRYDLKRGALSGLYFDASARLGRTSTDFSSGDIRYNGSKADFDSDSMYWGAHAGLGYQWSFTEKAMLDLSGKFIWTRQDSDSVSVHGDKVRFKDADSLRTRLGGRFNYAVCDYATPYVGAYWEHEFDGKQRSSVNGVGIGSPDLKGDTGVGELGLTIKPVKDSGFSMDLGVQGYTGVREGVTGSLQLKFEF</sequence>
<dbReference type="AlphaFoldDB" id="A0A212K1V1"/>
<dbReference type="SMART" id="SM00869">
    <property type="entry name" value="Autotransporter"/>
    <property type="match status" value="1"/>
</dbReference>
<name>A0A212K1V1_9DELT</name>
<dbReference type="PROSITE" id="PS51208">
    <property type="entry name" value="AUTOTRANSPORTER"/>
    <property type="match status" value="1"/>
</dbReference>
<evidence type="ECO:0000313" key="3">
    <source>
        <dbReference type="EMBL" id="SBW05730.1"/>
    </source>
</evidence>
<feature type="signal peptide" evidence="1">
    <location>
        <begin position="1"/>
        <end position="22"/>
    </location>
</feature>
<dbReference type="SUPFAM" id="SSF103515">
    <property type="entry name" value="Autotransporter"/>
    <property type="match status" value="1"/>
</dbReference>
<proteinExistence type="predicted"/>
<protein>
    <submittedName>
        <fullName evidence="3">Putative Outer membrane autotransporter barrel domain protein</fullName>
    </submittedName>
</protein>
<accession>A0A212K1V1</accession>
<dbReference type="EMBL" id="FLUQ01000002">
    <property type="protein sequence ID" value="SBW05730.1"/>
    <property type="molecule type" value="Genomic_DNA"/>
</dbReference>
<feature type="chain" id="PRO_5013347140" evidence="1">
    <location>
        <begin position="23"/>
        <end position="672"/>
    </location>
</feature>
<dbReference type="InterPro" id="IPR006315">
    <property type="entry name" value="OM_autotransptr_brl_dom"/>
</dbReference>
<dbReference type="GO" id="GO:0019867">
    <property type="term" value="C:outer membrane"/>
    <property type="evidence" value="ECO:0007669"/>
    <property type="project" value="InterPro"/>
</dbReference>
<keyword evidence="1" id="KW-0732">Signal</keyword>
<dbReference type="NCBIfam" id="TIGR01414">
    <property type="entry name" value="autotrans_barl"/>
    <property type="match status" value="1"/>
</dbReference>
<dbReference type="InterPro" id="IPR005546">
    <property type="entry name" value="Autotransporte_beta"/>
</dbReference>
<gene>
    <name evidence="3" type="ORF">KL86DPRO_20539</name>
</gene>
<feature type="domain" description="Autotransporter" evidence="2">
    <location>
        <begin position="396"/>
        <end position="672"/>
    </location>
</feature>
<dbReference type="InterPro" id="IPR036709">
    <property type="entry name" value="Autotransporte_beta_dom_sf"/>
</dbReference>
<dbReference type="Pfam" id="PF03797">
    <property type="entry name" value="Autotransporter"/>
    <property type="match status" value="1"/>
</dbReference>